<dbReference type="EMBL" id="JAKZHW010000002">
    <property type="protein sequence ID" value="MCH8617453.1"/>
    <property type="molecule type" value="Genomic_DNA"/>
</dbReference>
<name>A0ABS9VR73_9SPHN</name>
<accession>A0ABS9VR73</accession>
<dbReference type="Proteomes" id="UP001203058">
    <property type="component" value="Unassembled WGS sequence"/>
</dbReference>
<evidence type="ECO:0000313" key="1">
    <source>
        <dbReference type="EMBL" id="MCH8617453.1"/>
    </source>
</evidence>
<dbReference type="Gene3D" id="3.40.390.10">
    <property type="entry name" value="Collagenase (Catalytic Domain)"/>
    <property type="match status" value="1"/>
</dbReference>
<gene>
    <name evidence="1" type="ORF">LZ016_15250</name>
</gene>
<reference evidence="1 2" key="1">
    <citation type="submission" date="2022-03" db="EMBL/GenBank/DDBJ databases">
        <authorList>
            <person name="Jo J.-H."/>
            <person name="Im W.-T."/>
        </authorList>
    </citation>
    <scope>NUCLEOTIDE SEQUENCE [LARGE SCALE GENOMIC DNA]</scope>
    <source>
        <strain evidence="1 2">SM33</strain>
    </source>
</reference>
<comment type="caution">
    <text evidence="1">The sequence shown here is derived from an EMBL/GenBank/DDBJ whole genome shotgun (WGS) entry which is preliminary data.</text>
</comment>
<dbReference type="InterPro" id="IPR024079">
    <property type="entry name" value="MetalloPept_cat_dom_sf"/>
</dbReference>
<dbReference type="RefSeq" id="WP_241448326.1">
    <property type="nucleotide sequence ID" value="NZ_JAKZHW010000002.1"/>
</dbReference>
<protein>
    <submittedName>
        <fullName evidence="1">Uncharacterized protein</fullName>
    </submittedName>
</protein>
<evidence type="ECO:0000313" key="2">
    <source>
        <dbReference type="Proteomes" id="UP001203058"/>
    </source>
</evidence>
<keyword evidence="2" id="KW-1185">Reference proteome</keyword>
<sequence>MAVILSTAAILLGVLAVSRGLTSSGPLKKETAIRETKAPIYGSSVVGTDFDFITDADPSAFTRLEYVGFQKFEMPDKRETGEPLVQDAYLFNAYFSDGTKVGIALDKDFGSRQAAEHDARRYTSPLGKLPSLYRRNLKHVVVHTGGADTTSFAEDKGHFFVIYSDNATKRIGTHDLEETFFHEGTHASIQAKYIGETAWQEAKKADNAYITRYAKTDDQEDFAESALFAYTLINHPERLPAAERDRIEKQIPNRIAFFRSVFAD</sequence>
<proteinExistence type="predicted"/>
<organism evidence="1 2">
    <name type="scientific">Sphingomonas telluris</name>
    <dbReference type="NCBI Taxonomy" id="2907998"/>
    <lineage>
        <taxon>Bacteria</taxon>
        <taxon>Pseudomonadati</taxon>
        <taxon>Pseudomonadota</taxon>
        <taxon>Alphaproteobacteria</taxon>
        <taxon>Sphingomonadales</taxon>
        <taxon>Sphingomonadaceae</taxon>
        <taxon>Sphingomonas</taxon>
    </lineage>
</organism>